<dbReference type="EMBL" id="JBANAX010000349">
    <property type="protein sequence ID" value="KAL1213203.1"/>
    <property type="molecule type" value="Genomic_DNA"/>
</dbReference>
<reference evidence="1 2" key="1">
    <citation type="submission" date="2024-04" db="EMBL/GenBank/DDBJ databases">
        <title>Genome assembly C_amara_ONT_v2.</title>
        <authorList>
            <person name="Yant L."/>
            <person name="Moore C."/>
            <person name="Slenker M."/>
        </authorList>
    </citation>
    <scope>NUCLEOTIDE SEQUENCE [LARGE SCALE GENOMIC DNA]</scope>
    <source>
        <tissue evidence="1">Leaf</tissue>
    </source>
</reference>
<comment type="caution">
    <text evidence="1">The sequence shown here is derived from an EMBL/GenBank/DDBJ whole genome shotgun (WGS) entry which is preliminary data.</text>
</comment>
<evidence type="ECO:0000313" key="1">
    <source>
        <dbReference type="EMBL" id="KAL1213203.1"/>
    </source>
</evidence>
<organism evidence="1 2">
    <name type="scientific">Cardamine amara subsp. amara</name>
    <dbReference type="NCBI Taxonomy" id="228776"/>
    <lineage>
        <taxon>Eukaryota</taxon>
        <taxon>Viridiplantae</taxon>
        <taxon>Streptophyta</taxon>
        <taxon>Embryophyta</taxon>
        <taxon>Tracheophyta</taxon>
        <taxon>Spermatophyta</taxon>
        <taxon>Magnoliopsida</taxon>
        <taxon>eudicotyledons</taxon>
        <taxon>Gunneridae</taxon>
        <taxon>Pentapetalae</taxon>
        <taxon>rosids</taxon>
        <taxon>malvids</taxon>
        <taxon>Brassicales</taxon>
        <taxon>Brassicaceae</taxon>
        <taxon>Cardamineae</taxon>
        <taxon>Cardamine</taxon>
    </lineage>
</organism>
<dbReference type="AlphaFoldDB" id="A0ABD1B401"/>
<gene>
    <name evidence="1" type="ORF">V5N11_026463</name>
</gene>
<dbReference type="Proteomes" id="UP001558713">
    <property type="component" value="Unassembled WGS sequence"/>
</dbReference>
<accession>A0ABD1B401</accession>
<proteinExistence type="predicted"/>
<name>A0ABD1B401_CARAN</name>
<keyword evidence="2" id="KW-1185">Reference proteome</keyword>
<protein>
    <submittedName>
        <fullName evidence="1">Retrovirus-related Pol polyprotein from transposon RE2</fullName>
    </submittedName>
</protein>
<sequence length="117" mass="13132">MSTDSSATSAESTTIFNVSNPRASLISLNMSNITKLTPSNFITWRLQISSLLEAHELHWFISDDDHSPPETITPTTGDVTANPDFVAWNRQDKLLYSSYWIAFSCGLANRYESHNFS</sequence>
<evidence type="ECO:0000313" key="2">
    <source>
        <dbReference type="Proteomes" id="UP001558713"/>
    </source>
</evidence>